<evidence type="ECO:0000256" key="12">
    <source>
        <dbReference type="ARBA" id="ARBA00023235"/>
    </source>
</evidence>
<feature type="region of interest" description="DNA-binding and helicase activity, interacts with RecC" evidence="15">
    <location>
        <begin position="1"/>
        <end position="821"/>
    </location>
</feature>
<comment type="miscellaneous">
    <text evidence="15">In the RecBCD complex, RecB has a slow 3'-5' helicase, an exonuclease activity and loads RecA onto ssDNA, RecD has a fast 5'-3' helicase activity, while RecC stimulates the ATPase and processivity of the RecB helicase and contributes to recognition of the Chi site.</text>
</comment>
<dbReference type="GO" id="GO:0009338">
    <property type="term" value="C:exodeoxyribonuclease V complex"/>
    <property type="evidence" value="ECO:0007669"/>
    <property type="project" value="TreeGrafter"/>
</dbReference>
<dbReference type="Gene3D" id="1.10.486.10">
    <property type="entry name" value="PCRA, domain 4"/>
    <property type="match status" value="1"/>
</dbReference>
<keyword evidence="7 15" id="KW-0269">Exonuclease</keyword>
<name>A0AB38YJ31_9GAMM</name>
<dbReference type="EC" id="5.6.2.4" evidence="15"/>
<dbReference type="Pfam" id="PF12705">
    <property type="entry name" value="PDDEXK_1"/>
    <property type="match status" value="1"/>
</dbReference>
<keyword evidence="1 15" id="KW-0540">Nuclease</keyword>
<dbReference type="InterPro" id="IPR004586">
    <property type="entry name" value="RecB"/>
</dbReference>
<accession>A0AB38YJ31</accession>
<keyword evidence="9 15" id="KW-0460">Magnesium</keyword>
<evidence type="ECO:0000256" key="8">
    <source>
        <dbReference type="ARBA" id="ARBA00022840"/>
    </source>
</evidence>
<dbReference type="PANTHER" id="PTHR11070:SF23">
    <property type="entry name" value="RECBCD ENZYME SUBUNIT RECB"/>
    <property type="match status" value="1"/>
</dbReference>
<evidence type="ECO:0000256" key="14">
    <source>
        <dbReference type="ARBA" id="ARBA00048988"/>
    </source>
</evidence>
<evidence type="ECO:0000259" key="18">
    <source>
        <dbReference type="PROSITE" id="PS51217"/>
    </source>
</evidence>
<keyword evidence="3 15" id="KW-0547">Nucleotide-binding</keyword>
<comment type="domain">
    <text evidence="15">The C-terminal domain has nuclease activity and interacts with RecD. It interacts with RecA, facilitating its loading onto ssDNA.</text>
</comment>
<keyword evidence="11 15" id="KW-0234">DNA repair</keyword>
<gene>
    <name evidence="15 19" type="primary">recB</name>
    <name evidence="19" type="ORF">NFC81_05745</name>
</gene>
<dbReference type="InterPro" id="IPR027417">
    <property type="entry name" value="P-loop_NTPase"/>
</dbReference>
<evidence type="ECO:0000256" key="15">
    <source>
        <dbReference type="HAMAP-Rule" id="MF_01485"/>
    </source>
</evidence>
<dbReference type="HAMAP" id="MF_01485">
    <property type="entry name" value="RecB"/>
    <property type="match status" value="1"/>
</dbReference>
<comment type="catalytic activity">
    <reaction evidence="13 15">
        <text>Couples ATP hydrolysis with the unwinding of duplex DNA by translocating in the 3'-5' direction.</text>
        <dbReference type="EC" id="5.6.2.4"/>
    </reaction>
</comment>
<protein>
    <recommendedName>
        <fullName evidence="15">RecBCD enzyme subunit RecB</fullName>
        <ecNumber evidence="15">3.1.11.5</ecNumber>
        <ecNumber evidence="15">5.6.2.4</ecNumber>
    </recommendedName>
    <alternativeName>
        <fullName evidence="15">DNA 3'-5' helicase subunit RecB</fullName>
    </alternativeName>
    <alternativeName>
        <fullName evidence="15">Exonuclease V subunit RecB</fullName>
        <shortName evidence="15">ExoV subunit RecB</shortName>
    </alternativeName>
    <alternativeName>
        <fullName evidence="15">Helicase/nuclease RecBCD subunit RecB</fullName>
    </alternativeName>
</protein>
<evidence type="ECO:0000256" key="1">
    <source>
        <dbReference type="ARBA" id="ARBA00022722"/>
    </source>
</evidence>
<keyword evidence="6 15" id="KW-0347">Helicase</keyword>
<dbReference type="Gene3D" id="3.40.50.300">
    <property type="entry name" value="P-loop containing nucleotide triphosphate hydrolases"/>
    <property type="match status" value="2"/>
</dbReference>
<dbReference type="CDD" id="cd22352">
    <property type="entry name" value="RecB_C-like"/>
    <property type="match status" value="1"/>
</dbReference>
<dbReference type="InterPro" id="IPR014016">
    <property type="entry name" value="UvrD-like_ATP-bd"/>
</dbReference>
<keyword evidence="2 15" id="KW-0479">Metal-binding</keyword>
<feature type="active site" description="For nuclease activity" evidence="15">
    <location>
        <position position="1093"/>
    </location>
</feature>
<dbReference type="EMBL" id="CP101717">
    <property type="protein sequence ID" value="WLD59282.1"/>
    <property type="molecule type" value="Genomic_DNA"/>
</dbReference>
<dbReference type="PANTHER" id="PTHR11070">
    <property type="entry name" value="UVRD / RECB / PCRA DNA HELICASE FAMILY MEMBER"/>
    <property type="match status" value="1"/>
</dbReference>
<comment type="cofactor">
    <cofactor evidence="15">
        <name>Mg(2+)</name>
        <dbReference type="ChEBI" id="CHEBI:18420"/>
    </cofactor>
    <text evidence="15">Binds 1 Mg(2+) ion per subunit.</text>
</comment>
<feature type="binding site" evidence="16">
    <location>
        <begin position="24"/>
        <end position="31"/>
    </location>
    <ligand>
        <name>ATP</name>
        <dbReference type="ChEBI" id="CHEBI:30616"/>
    </ligand>
</feature>
<dbReference type="SUPFAM" id="SSF52540">
    <property type="entry name" value="P-loop containing nucleoside triphosphate hydrolases"/>
    <property type="match status" value="1"/>
</dbReference>
<dbReference type="RefSeq" id="WP_304996573.1">
    <property type="nucleotide sequence ID" value="NZ_CP101717.1"/>
</dbReference>
<dbReference type="GO" id="GO:0005829">
    <property type="term" value="C:cytosol"/>
    <property type="evidence" value="ECO:0007669"/>
    <property type="project" value="TreeGrafter"/>
</dbReference>
<dbReference type="InterPro" id="IPR038726">
    <property type="entry name" value="PDDEXK_AddAB-type"/>
</dbReference>
<feature type="binding site" evidence="15">
    <location>
        <position position="1093"/>
    </location>
    <ligand>
        <name>Mg(2+)</name>
        <dbReference type="ChEBI" id="CHEBI:18420"/>
    </ligand>
</feature>
<evidence type="ECO:0000256" key="5">
    <source>
        <dbReference type="ARBA" id="ARBA00022801"/>
    </source>
</evidence>
<comment type="catalytic activity">
    <reaction evidence="15">
        <text>Exonucleolytic cleavage (in the presence of ATP) in either 5'- to 3'- or 3'- to 5'-direction to yield 5'-phosphooligonucleotides.</text>
        <dbReference type="EC" id="3.1.11.5"/>
    </reaction>
</comment>
<feature type="domain" description="UvrD-like helicase C-terminal" evidence="18">
    <location>
        <begin position="472"/>
        <end position="731"/>
    </location>
</feature>
<keyword evidence="10 15" id="KW-0238">DNA-binding</keyword>
<dbReference type="Gene3D" id="1.10.3170.10">
    <property type="entry name" value="Recbcd, chain B, domain 2"/>
    <property type="match status" value="1"/>
</dbReference>
<comment type="subunit">
    <text evidence="15">Heterotrimer of RecB, RecC and RecD. All subunits contribute to DNA-binding. Interacts with RecA.</text>
</comment>
<evidence type="ECO:0000313" key="19">
    <source>
        <dbReference type="EMBL" id="WLD59282.1"/>
    </source>
</evidence>
<organism evidence="19">
    <name type="scientific">Salinispirillum sp. LH 10-3-1</name>
    <dbReference type="NCBI Taxonomy" id="2952525"/>
    <lineage>
        <taxon>Bacteria</taxon>
        <taxon>Pseudomonadati</taxon>
        <taxon>Pseudomonadota</taxon>
        <taxon>Gammaproteobacteria</taxon>
        <taxon>Oceanospirillales</taxon>
        <taxon>Saccharospirillaceae</taxon>
        <taxon>Salinispirillum</taxon>
    </lineage>
</organism>
<dbReference type="Gene3D" id="3.90.320.10">
    <property type="match status" value="1"/>
</dbReference>
<dbReference type="GO" id="GO:0005524">
    <property type="term" value="F:ATP binding"/>
    <property type="evidence" value="ECO:0007669"/>
    <property type="project" value="UniProtKB-UniRule"/>
</dbReference>
<evidence type="ECO:0000256" key="16">
    <source>
        <dbReference type="PROSITE-ProRule" id="PRU00560"/>
    </source>
</evidence>
<keyword evidence="12 15" id="KW-0413">Isomerase</keyword>
<dbReference type="AlphaFoldDB" id="A0AB38YJ31"/>
<dbReference type="SUPFAM" id="SSF52980">
    <property type="entry name" value="Restriction endonuclease-like"/>
    <property type="match status" value="1"/>
</dbReference>
<proteinExistence type="inferred from homology"/>
<evidence type="ECO:0000256" key="7">
    <source>
        <dbReference type="ARBA" id="ARBA00022839"/>
    </source>
</evidence>
<feature type="domain" description="UvrD-like helicase ATP-binding" evidence="17">
    <location>
        <begin position="3"/>
        <end position="424"/>
    </location>
</feature>
<evidence type="ECO:0000256" key="3">
    <source>
        <dbReference type="ARBA" id="ARBA00022741"/>
    </source>
</evidence>
<feature type="binding site" evidence="15">
    <location>
        <position position="963"/>
    </location>
    <ligand>
        <name>Mg(2+)</name>
        <dbReference type="ChEBI" id="CHEBI:18420"/>
    </ligand>
</feature>
<reference evidence="19" key="1">
    <citation type="submission" date="2022-07" db="EMBL/GenBank/DDBJ databases">
        <title>Complete genome sequence of Salinispirillum sp. LH10-3-1 capable of multiple carbohydrate inversion isolated from a soda lake.</title>
        <authorList>
            <person name="Liu J."/>
            <person name="Zhai Y."/>
            <person name="Zhang H."/>
            <person name="Yang H."/>
            <person name="Qu J."/>
            <person name="Li J."/>
        </authorList>
    </citation>
    <scope>NUCLEOTIDE SEQUENCE</scope>
    <source>
        <strain evidence="19">LH 10-3-1</strain>
    </source>
</reference>
<evidence type="ECO:0000256" key="4">
    <source>
        <dbReference type="ARBA" id="ARBA00022763"/>
    </source>
</evidence>
<dbReference type="GO" id="GO:0000287">
    <property type="term" value="F:magnesium ion binding"/>
    <property type="evidence" value="ECO:0007669"/>
    <property type="project" value="UniProtKB-UniRule"/>
</dbReference>
<feature type="region of interest" description="Nuclease activity, interacts with RecD and RecA" evidence="15">
    <location>
        <begin position="899"/>
        <end position="1195"/>
    </location>
</feature>
<dbReference type="PROSITE" id="PS51198">
    <property type="entry name" value="UVRD_HELICASE_ATP_BIND"/>
    <property type="match status" value="1"/>
</dbReference>
<dbReference type="InterPro" id="IPR011604">
    <property type="entry name" value="PDDEXK-like_dom_sf"/>
</dbReference>
<comment type="catalytic activity">
    <reaction evidence="14 15">
        <text>ATP + H2O = ADP + phosphate + H(+)</text>
        <dbReference type="Rhea" id="RHEA:13065"/>
        <dbReference type="ChEBI" id="CHEBI:15377"/>
        <dbReference type="ChEBI" id="CHEBI:15378"/>
        <dbReference type="ChEBI" id="CHEBI:30616"/>
        <dbReference type="ChEBI" id="CHEBI:43474"/>
        <dbReference type="ChEBI" id="CHEBI:456216"/>
        <dbReference type="EC" id="5.6.2.4"/>
    </reaction>
</comment>
<evidence type="ECO:0000259" key="17">
    <source>
        <dbReference type="PROSITE" id="PS51198"/>
    </source>
</evidence>
<comment type="function">
    <text evidence="15">A helicase/nuclease that prepares dsDNA breaks (DSB) for recombinational DNA repair. Binds to DSBs and unwinds DNA via a highly rapid and processive ATP-dependent bidirectional helicase activity. Unwinds dsDNA until it encounters a Chi (crossover hotspot instigator) sequence from the 3' direction. Cuts ssDNA a few nucleotides 3' to the Chi site. The properties and activities of the enzyme are changed at Chi. The Chi-altered holoenzyme produces a long 3'-ssDNA overhang and facilitates RecA-binding to the ssDNA for homologous DNA recombination and repair. Holoenzyme degrades any linearized DNA that is unable to undergo homologous recombination. In the holoenzyme this subunit contributes ATPase, 3'-5' helicase, exonuclease activity and loads RecA onto ssDNA.</text>
</comment>
<dbReference type="Pfam" id="PF13361">
    <property type="entry name" value="UvrD_C"/>
    <property type="match status" value="1"/>
</dbReference>
<dbReference type="GO" id="GO:0043138">
    <property type="term" value="F:3'-5' DNA helicase activity"/>
    <property type="evidence" value="ECO:0007669"/>
    <property type="project" value="UniProtKB-UniRule"/>
</dbReference>
<evidence type="ECO:0000256" key="13">
    <source>
        <dbReference type="ARBA" id="ARBA00034617"/>
    </source>
</evidence>
<evidence type="ECO:0000256" key="9">
    <source>
        <dbReference type="ARBA" id="ARBA00022842"/>
    </source>
</evidence>
<evidence type="ECO:0000256" key="11">
    <source>
        <dbReference type="ARBA" id="ARBA00023204"/>
    </source>
</evidence>
<comment type="domain">
    <text evidence="15">The N-terminal DNA-binding domain is a ssDNA-dependent ATPase and has ATP-dependent 3'-5' helicase function. This domain interacts with RecC.</text>
</comment>
<dbReference type="InterPro" id="IPR014017">
    <property type="entry name" value="DNA_helicase_UvrD-like_C"/>
</dbReference>
<keyword evidence="4 15" id="KW-0227">DNA damage</keyword>
<evidence type="ECO:0000256" key="10">
    <source>
        <dbReference type="ARBA" id="ARBA00023125"/>
    </source>
</evidence>
<feature type="binding site" evidence="15">
    <location>
        <position position="1080"/>
    </location>
    <ligand>
        <name>Mg(2+)</name>
        <dbReference type="ChEBI" id="CHEBI:18420"/>
    </ligand>
</feature>
<keyword evidence="5 15" id="KW-0378">Hydrolase</keyword>
<dbReference type="InterPro" id="IPR000212">
    <property type="entry name" value="DNA_helicase_UvrD/REP"/>
</dbReference>
<dbReference type="GO" id="GO:0000724">
    <property type="term" value="P:double-strand break repair via homologous recombination"/>
    <property type="evidence" value="ECO:0007669"/>
    <property type="project" value="UniProtKB-UniRule"/>
</dbReference>
<sequence length="1195" mass="135050">MNERMPQPLVAEEIPLTGRHLIEASAGTGKTYNITRLYARLLLEQKLSVQQILVVTFTRAATEELRGRVASYLRELLHQWGSPDADDFAQTVRARLTDQEARLRLRDALQNLDEAAIYTIHGYCKRVLTQQAFASGIPFEVTMEADTSELVLQVTADAWRRLAQEPERYCRVTERFPTPDKFYQAFRQVLTSEARVEAETWEDLQQLKQVVLQGLHPQLEFLRNELIRSRKKPAEVEQREGELADLLSWLADAPELPIPASVASFLHGRRYPKRADIAEVLEPVKALKDLPERCHKSAVNAELIALLNELRTRIQHEKQRQRVLDFNDLVTQLRDALQGAQGAALAHTLAETFPAALLDEFQDTDPQQYAIFDAVYQSPETALYMIGDPKQAIYSFRGGDVYAYLQAGQTADYLWSMDTNFRSSPTLIQGYNRLFYGAPVPEDEAGLAPSYRVFGAQIGYRPVKDGGIASKANKTPLHEPAAEQAPAALQLVHFPLHLADQEKYFLAEFRQAIAAWCAQEVQRLMGGHVRRGEQPLQEADIAFLVRSKTEAEVMQEALRAAGFASVFLSARDNVLQSPEAVQLEKALTGILYAEDDRLLLAALVSPLFGLTAQDILALQDDEHAWEQQRTYVLGLREQWQRHGFITMALNLVHDRYRPDAQQRERHERAMTNMLHLLELLQQASQQESEPWQLLEWLRLQQRSNLSRQEVELRLESDANLIRIITQHSSKGLEYPIVFVPFATYGASNRATNVMAYHDRNGDMVWRLGAGDDATKAAQREQEEERVRLLYVAVTRAEQRCYLCVANFARPQTSALGLALGLPLAVSQGATTEQGEEASVSSDPWPDALRTLCATDANQSRADMGWTKVEQLVETIPIAPTMDHQAPPTVSTFAGRIERHWGLSSFSALARSLTQAQVGYGDLSRRDRDQQEAGSEELTLRKSADRLAMRFRLPKGARAGNLLHDTLEHMNFTDPDWSAVAQRAQEHFGQLFSNTAALTDLQVWLQACLNTPLNAEGLSLSQLGLRQTLREAEFYFPLHGSTGRDLARLLQAHRRSVGKEDAASVELPARQLEGMMHGFIDLIFVSDGRYYVCDYKSTWLGDQLSAYTPDALQRNIEQHWYDLQYLIYSLALHRYLQQRIPDYRMSEHFGGVYYLYLRGMAPESPGTGVNFVRPDPSIIERLDALVGAQPEEGRPV</sequence>
<dbReference type="GO" id="GO:0003677">
    <property type="term" value="F:DNA binding"/>
    <property type="evidence" value="ECO:0007669"/>
    <property type="project" value="UniProtKB-UniRule"/>
</dbReference>
<dbReference type="PROSITE" id="PS51217">
    <property type="entry name" value="UVRD_HELICASE_CTER"/>
    <property type="match status" value="1"/>
</dbReference>
<dbReference type="EC" id="3.1.11.5" evidence="15"/>
<evidence type="ECO:0000256" key="2">
    <source>
        <dbReference type="ARBA" id="ARBA00022723"/>
    </source>
</evidence>
<dbReference type="Pfam" id="PF00580">
    <property type="entry name" value="UvrD-helicase"/>
    <property type="match status" value="1"/>
</dbReference>
<keyword evidence="8 15" id="KW-0067">ATP-binding</keyword>
<dbReference type="GO" id="GO:0008854">
    <property type="term" value="F:exodeoxyribonuclease V activity"/>
    <property type="evidence" value="ECO:0007669"/>
    <property type="project" value="UniProtKB-EC"/>
</dbReference>
<comment type="similarity">
    <text evidence="15">Belongs to the helicase family. UvrD subfamily.</text>
</comment>
<dbReference type="NCBIfam" id="TIGR00609">
    <property type="entry name" value="recB"/>
    <property type="match status" value="1"/>
</dbReference>
<dbReference type="InterPro" id="IPR011335">
    <property type="entry name" value="Restrct_endonuc-II-like"/>
</dbReference>
<evidence type="ECO:0000256" key="6">
    <source>
        <dbReference type="ARBA" id="ARBA00022806"/>
    </source>
</evidence>